<evidence type="ECO:0000313" key="1">
    <source>
        <dbReference type="EMBL" id="VYT32670.1"/>
    </source>
</evidence>
<sequence length="198" mass="22570">MTMGKSRWNDSLIAVLAETYPVETTAYTAALLGMSETAVKNKAKKLGIVKVAKSRWMERAEHIRSHFQDKSFSEMAKELGISKMSVSRIAAKLGLKRTKEEIYRVSSRVRGEMIRRERRRVIFGLSPATRIKVVSNRARVRLRSRLKGIGYVVGQERNILYYTGNVERKERLECRGVKLGLHFLPFPGNELSVLSTII</sequence>
<organism evidence="1">
    <name type="scientific">Bacteroides caccae</name>
    <dbReference type="NCBI Taxonomy" id="47678"/>
    <lineage>
        <taxon>Bacteria</taxon>
        <taxon>Pseudomonadati</taxon>
        <taxon>Bacteroidota</taxon>
        <taxon>Bacteroidia</taxon>
        <taxon>Bacteroidales</taxon>
        <taxon>Bacteroidaceae</taxon>
        <taxon>Bacteroides</taxon>
    </lineage>
</organism>
<protein>
    <recommendedName>
        <fullName evidence="2">MarR family transcriptional regulator</fullName>
    </recommendedName>
</protein>
<reference evidence="1" key="1">
    <citation type="submission" date="2019-11" db="EMBL/GenBank/DDBJ databases">
        <authorList>
            <person name="Feng L."/>
        </authorList>
    </citation>
    <scope>NUCLEOTIDE SEQUENCE</scope>
    <source>
        <strain evidence="1">BcaccaeLFYP20</strain>
    </source>
</reference>
<name>A0A6N2VRU2_9BACE</name>
<proteinExistence type="predicted"/>
<accession>A0A6N2VRU2</accession>
<dbReference type="RefSeq" id="WP_005680810.1">
    <property type="nucleotide sequence ID" value="NZ_CABMOQ010000006.1"/>
</dbReference>
<dbReference type="GeneID" id="75114220"/>
<gene>
    <name evidence="1" type="ORF">BCLFYP20_03216</name>
</gene>
<dbReference type="EMBL" id="CACRTB010000035">
    <property type="protein sequence ID" value="VYT32670.1"/>
    <property type="molecule type" value="Genomic_DNA"/>
</dbReference>
<dbReference type="AlphaFoldDB" id="A0A6N2VRU2"/>
<evidence type="ECO:0008006" key="2">
    <source>
        <dbReference type="Google" id="ProtNLM"/>
    </source>
</evidence>